<keyword evidence="2" id="KW-1185">Reference proteome</keyword>
<reference evidence="1 2" key="1">
    <citation type="journal article" date="2020" name="ISME J.">
        <title>Comparative genomics reveals insights into cyanobacterial evolution and habitat adaptation.</title>
        <authorList>
            <person name="Chen M.Y."/>
            <person name="Teng W.K."/>
            <person name="Zhao L."/>
            <person name="Hu C.X."/>
            <person name="Zhou Y.K."/>
            <person name="Han B.P."/>
            <person name="Song L.R."/>
            <person name="Shu W.S."/>
        </authorList>
    </citation>
    <scope>NUCLEOTIDE SEQUENCE [LARGE SCALE GENOMIC DNA]</scope>
    <source>
        <strain evidence="1 2">FACHB-288</strain>
    </source>
</reference>
<dbReference type="SUPFAM" id="SSF53067">
    <property type="entry name" value="Actin-like ATPase domain"/>
    <property type="match status" value="1"/>
</dbReference>
<name>A0ABR8ALB6_9CYAN</name>
<evidence type="ECO:0008006" key="3">
    <source>
        <dbReference type="Google" id="ProtNLM"/>
    </source>
</evidence>
<organism evidence="1 2">
    <name type="scientific">Calothrix parietina FACHB-288</name>
    <dbReference type="NCBI Taxonomy" id="2692896"/>
    <lineage>
        <taxon>Bacteria</taxon>
        <taxon>Bacillati</taxon>
        <taxon>Cyanobacteriota</taxon>
        <taxon>Cyanophyceae</taxon>
        <taxon>Nostocales</taxon>
        <taxon>Calotrichaceae</taxon>
        <taxon>Calothrix</taxon>
    </lineage>
</organism>
<dbReference type="RefSeq" id="WP_190548921.1">
    <property type="nucleotide sequence ID" value="NZ_CAWPNO010000094.1"/>
</dbReference>
<evidence type="ECO:0000313" key="2">
    <source>
        <dbReference type="Proteomes" id="UP000658514"/>
    </source>
</evidence>
<proteinExistence type="predicted"/>
<accession>A0ABR8ALB6</accession>
<sequence>MTNAQPSKKQLHFFLPTLKPDSDVKPIDESGKWQAQRNKVFQDVASSLEYKAPRAVKSVSSVPTMWARPLSMEMALHNGKYPIRDQMIEQWRGMLAAIALAEVRGFPITAQLLQLRDFKHEEFARSLTELLPSDRNSLYTLDNKHPWEDIYIFLWDGKPVGITTPSTLVCPSEEGRWIGLPWWEDGILKSPIRHLNSTEKSLLWRWLENLRKELGNYQGKKQAINMIGGLIDQFRTDLNADTQPAISLTEDPQFFGVPLNRGVLNALNKPLKALEKPSNVRLIPSPEKGVLPDLLIIDPEIAKAWNESPQHIWVHGGKTLASLKIEDLRTKKLVWQTVQWIESKDLFLPEFSFINQEEALPGAYLPKETVPLTFEGERITPLIPLNPKLLEYLTPEEINRRIQFQPFNGDEGPQVRVILDLPLAGLNDGNPPANYRISKDYPLKQDNALAEVPVLEVWPNFRAKGWKTYYAFYYDGEHENDTFQVFLPEAKQPHIFKDGRGSYQMAYLEQFPSVIICQGKDRKLLGLMLLQAPDEIELRSSWTVGVDFGTSFTNIYVNRTDVAEPLKLENLHLKVTEFNPETRLPLLYEYFIPENFIPVEKPLPLSSVLTIRGNSGASQEKWQPIFDGRIYVPDRNRFKPQEDWIKTNLKWEESQNLSYNQLFLKHLALHISALAAKNRVKEIQWSLSFPSAFSKGDKNRYAKTWQDLTKELQAKTGIIHKSPQIDNADYFRSESLAVAQYFADQEGHDLVNTTCIDVGGGTSDISIWEEENLVHQCSVLFAGRDLFSQFLELNPKFMETRFGIAAAEVKGLKGTAFNPKLDVWLRLEGDNWLNNKREYIADQPDFQGLIQLTAIGTAGLYYYVGILLKVLHKEGKYSRDEITPVYIGGNGGRFLHWLAEGGRFDRYSEINELLSRILSKASGFEDTEVSTQLSQNLKDEVACGLVLNQTKLQGLKKKAKDPLIAGEYSEINGRQMNWNQRLELLDEEDGIEQFKIPTLEILPKFLYDFHMTLKELEIEGIKSLEGYKRSPDPQSNDKLWRETNRELTNVLLKIKGKSDEIRLEPPYILGLKALLKVLGKQWADKWSK</sequence>
<comment type="caution">
    <text evidence="1">The sequence shown here is derived from an EMBL/GenBank/DDBJ whole genome shotgun (WGS) entry which is preliminary data.</text>
</comment>
<gene>
    <name evidence="1" type="ORF">H6G24_28790</name>
</gene>
<dbReference type="Proteomes" id="UP000658514">
    <property type="component" value="Unassembled WGS sequence"/>
</dbReference>
<dbReference type="EMBL" id="JACJQH010000059">
    <property type="protein sequence ID" value="MBD2199432.1"/>
    <property type="molecule type" value="Genomic_DNA"/>
</dbReference>
<dbReference type="InterPro" id="IPR043129">
    <property type="entry name" value="ATPase_NBD"/>
</dbReference>
<protein>
    <recommendedName>
        <fullName evidence="3">Molecular chaperone DnaK</fullName>
    </recommendedName>
</protein>
<evidence type="ECO:0000313" key="1">
    <source>
        <dbReference type="EMBL" id="MBD2199432.1"/>
    </source>
</evidence>